<feature type="chain" id="PRO_5034083979" description="chitinase" evidence="16">
    <location>
        <begin position="20"/>
        <end position="1519"/>
    </location>
</feature>
<keyword evidence="11 14" id="KW-0326">Glycosidase</keyword>
<dbReference type="GO" id="GO:0008843">
    <property type="term" value="F:endochitinase activity"/>
    <property type="evidence" value="ECO:0007669"/>
    <property type="project" value="UniProtKB-EC"/>
</dbReference>
<evidence type="ECO:0000259" key="18">
    <source>
        <dbReference type="PROSITE" id="PS51910"/>
    </source>
</evidence>
<evidence type="ECO:0000256" key="1">
    <source>
        <dbReference type="ARBA" id="ARBA00000822"/>
    </source>
</evidence>
<keyword evidence="20" id="KW-1185">Reference proteome</keyword>
<gene>
    <name evidence="19" type="ORF">C2857_005982</name>
</gene>
<keyword evidence="8" id="KW-0146">Chitin degradation</keyword>
<evidence type="ECO:0000313" key="20">
    <source>
        <dbReference type="Proteomes" id="UP000594364"/>
    </source>
</evidence>
<feature type="domain" description="GH18" evidence="18">
    <location>
        <begin position="546"/>
        <end position="899"/>
    </location>
</feature>
<keyword evidence="12" id="KW-0624">Polysaccharide degradation</keyword>
<evidence type="ECO:0000256" key="4">
    <source>
        <dbReference type="ARBA" id="ARBA00012729"/>
    </source>
</evidence>
<evidence type="ECO:0000256" key="16">
    <source>
        <dbReference type="SAM" id="SignalP"/>
    </source>
</evidence>
<dbReference type="GO" id="GO:0005576">
    <property type="term" value="C:extracellular region"/>
    <property type="evidence" value="ECO:0007669"/>
    <property type="project" value="UniProtKB-SubCell"/>
</dbReference>
<feature type="region of interest" description="Disordered" evidence="15">
    <location>
        <begin position="1192"/>
        <end position="1252"/>
    </location>
</feature>
<feature type="compositionally biased region" description="Gly residues" evidence="15">
    <location>
        <begin position="1221"/>
        <end position="1235"/>
    </location>
</feature>
<dbReference type="Pfam" id="PF00187">
    <property type="entry name" value="Chitin_bind_1"/>
    <property type="match status" value="1"/>
</dbReference>
<dbReference type="PANTHER" id="PTHR47700">
    <property type="entry name" value="V CHITINASE, PUTATIVE (AFU_ORTHOLOGUE AFUA_6G13720)-RELATED"/>
    <property type="match status" value="1"/>
</dbReference>
<dbReference type="InterPro" id="IPR001579">
    <property type="entry name" value="Glyco_hydro_18_chit_AS"/>
</dbReference>
<comment type="subcellular location">
    <subcellularLocation>
        <location evidence="2">Secreted</location>
    </subcellularLocation>
</comment>
<evidence type="ECO:0000256" key="5">
    <source>
        <dbReference type="ARBA" id="ARBA00022525"/>
    </source>
</evidence>
<dbReference type="InterPro" id="IPR036779">
    <property type="entry name" value="LysM_dom_sf"/>
</dbReference>
<evidence type="ECO:0000256" key="11">
    <source>
        <dbReference type="ARBA" id="ARBA00023295"/>
    </source>
</evidence>
<evidence type="ECO:0000256" key="6">
    <source>
        <dbReference type="ARBA" id="ARBA00022669"/>
    </source>
</evidence>
<evidence type="ECO:0000313" key="19">
    <source>
        <dbReference type="EMBL" id="QPH01779.1"/>
    </source>
</evidence>
<evidence type="ECO:0000256" key="2">
    <source>
        <dbReference type="ARBA" id="ARBA00004613"/>
    </source>
</evidence>
<sequence>MRYLVLLFAWAGCLSHTQAAINLDGSHASEPATDDDPSPISDINTYDPEQYDCPLPCRDYANIHSWTPYLSVARLRRCSEPMLLQFSITQPLDDPESTIYIRSCTINGSGRDGILRMKESKVENPKKTKDLYQGGSLKLAPACAAAGTEIQDKLQLAASRSSHQGNGKNVSALVLGMGEFFKSKDNCNEKFVFAYHKETVAAVYIGANLGKATATSALKSLSSTFQLQNLIPNRTVTELCSLKRGSDRIVGITVDTSRNLAAVQRTALEWSKGRCAIKADMDLSTVGGLADVRIMEIAASNITSAGNNSTRTAQSLTNRLFKKNTLNARDACRHVEVQPGDSCAALAERCGISGADFTKYNPGSDYCSTLMPGNFACCSTGDRYTPPKPDSPKPEADGTCATHLIENGDSCSSLAKRHGITVEDIEKWNKGKTWAWTECRDMLVGYNMCLSEGSAPMPPPQEGTACGPLVPGTKKPAKGTSLADLNPCPLKACCSNWGFCGVFPAHCDKHAPEGGGPGTKEKGFQNTCVSNCGNEIKQNSGPPKEFQRIGYYESFGLSRDCLWLKAKNSNTDGTYTHIHWGFADIEPNTWRPLVNDSHKQWEDFKKLDVKKILSFGGWAYSTEPATYNIIRSAIINNRETFASNLAQFVQDEGLDGIDIDWEYPGAPDILVGGSPIGQKSDGIAYLKFLTILKEKLGKDKSVSIAAPASYWYLKAFPIDRIAAVIDYIVYMTYDLHGQWDYGNANAFDMCPSGKCIRSHVTKAGVPNNKIFVGESSYGRSFHMAQDGCWGPDCDFTGSRTQSDATPGRCTKTGGYLANAEINEIIIRGDGAQMLHDDNSNTDVMLYKGDYVSYMTPTTKDTRRADWKGLNFAGTIDWAVDLQEFTNDDFRDIKDDKETNEDGEVCVGGEDVTADSGDLCEFTCELGFCPSSLCECISWGQPQPRPKEDPTSDAVANDVFNVELNHLCKFSCKHGFCPENVCQATPPDWSIEESPPPDDYHFDYDNALWQNKAHCIIYKDPDAMDEARTQCKKYCQPKLDEAAQEDRISNYGCVGWFPLQKEIPWQTTPGYQYEVAPGQCNCDNMLVNELAEFVMDAMPIIAQVGCYILMSSVKLVLDVGLQFVPGVGRVLDAGMDMATTAARMASYIYPKGEKPEDAFAWWLSPCGGTDLVPDDVRRVFDILSNVGNIGSFKPPKNVKKGSGKKGDDGNPRSPSRPRPTTGGSGKGSKGGNGGGVVRKKKQCQIPPSRVKQRLGGGHTLRLLNCDKGGNTKTQEMVVTSATYAATATKVFGAHCEARWNQACYHYSSVIRENAQWETLACPQEAATVKFRVNAKATARWLSEHSGKGWKKESEKDRAWKGPCDMDEYPPANLLGLKDPARTNAGVDKTGQRVRVLPHSENRGAGSMWKGTCFNKALDALSNTEFEKRVNAARGKKTVNKNGVRQVHAAITLDIWPHFTISSWGQSKNVKDDGLWDNQCWPKGIAAGDPGYALLSLDEWRDDNAAKYDYRKPYVKGTNGS</sequence>
<organism evidence="19 20">
    <name type="scientific">Epichloe festucae (strain Fl1)</name>
    <dbReference type="NCBI Taxonomy" id="877507"/>
    <lineage>
        <taxon>Eukaryota</taxon>
        <taxon>Fungi</taxon>
        <taxon>Dikarya</taxon>
        <taxon>Ascomycota</taxon>
        <taxon>Pezizomycotina</taxon>
        <taxon>Sordariomycetes</taxon>
        <taxon>Hypocreomycetidae</taxon>
        <taxon>Hypocreales</taxon>
        <taxon>Clavicipitaceae</taxon>
        <taxon>Epichloe</taxon>
    </lineage>
</organism>
<dbReference type="SMART" id="SM00257">
    <property type="entry name" value="LysM"/>
    <property type="match status" value="2"/>
</dbReference>
<evidence type="ECO:0000256" key="14">
    <source>
        <dbReference type="RuleBase" id="RU000489"/>
    </source>
</evidence>
<dbReference type="SUPFAM" id="SSF54556">
    <property type="entry name" value="Chitinase insertion domain"/>
    <property type="match status" value="1"/>
</dbReference>
<evidence type="ECO:0000256" key="8">
    <source>
        <dbReference type="ARBA" id="ARBA00023024"/>
    </source>
</evidence>
<dbReference type="SUPFAM" id="SSF57016">
    <property type="entry name" value="Plant lectins/antimicrobial peptides"/>
    <property type="match status" value="1"/>
</dbReference>
<evidence type="ECO:0000259" key="17">
    <source>
        <dbReference type="PROSITE" id="PS51782"/>
    </source>
</evidence>
<dbReference type="Pfam" id="PF00704">
    <property type="entry name" value="Glyco_hydro_18"/>
    <property type="match status" value="1"/>
</dbReference>
<dbReference type="InterPro" id="IPR036861">
    <property type="entry name" value="Endochitinase-like_sf"/>
</dbReference>
<dbReference type="Gene3D" id="3.20.20.80">
    <property type="entry name" value="Glycosidases"/>
    <property type="match status" value="1"/>
</dbReference>
<dbReference type="InterPro" id="IPR001002">
    <property type="entry name" value="Chitin-bd_1"/>
</dbReference>
<dbReference type="Proteomes" id="UP000594364">
    <property type="component" value="Chromosome 3"/>
</dbReference>
<feature type="domain" description="LysM" evidence="17">
    <location>
        <begin position="333"/>
        <end position="378"/>
    </location>
</feature>
<dbReference type="GO" id="GO:0008061">
    <property type="term" value="F:chitin binding"/>
    <property type="evidence" value="ECO:0007669"/>
    <property type="project" value="UniProtKB-KW"/>
</dbReference>
<dbReference type="Gene3D" id="3.10.350.10">
    <property type="entry name" value="LysM domain"/>
    <property type="match status" value="2"/>
</dbReference>
<dbReference type="InterPro" id="IPR018392">
    <property type="entry name" value="LysM"/>
</dbReference>
<dbReference type="InterPro" id="IPR011583">
    <property type="entry name" value="Chitinase_II/V-like_cat"/>
</dbReference>
<dbReference type="Gene3D" id="3.10.50.10">
    <property type="match status" value="1"/>
</dbReference>
<comment type="similarity">
    <text evidence="3">Belongs to the glycosyl hydrolase 18 family. Chitinase class V subfamily.</text>
</comment>
<feature type="region of interest" description="Disordered" evidence="15">
    <location>
        <begin position="26"/>
        <end position="45"/>
    </location>
</feature>
<dbReference type="Gene3D" id="3.30.60.10">
    <property type="entry name" value="Endochitinase-like"/>
    <property type="match status" value="1"/>
</dbReference>
<dbReference type="PROSITE" id="PS51782">
    <property type="entry name" value="LYSM"/>
    <property type="match status" value="2"/>
</dbReference>
<keyword evidence="9" id="KW-0843">Virulence</keyword>
<dbReference type="OrthoDB" id="4957123at2759"/>
<dbReference type="EC" id="3.2.1.14" evidence="4"/>
<evidence type="ECO:0000256" key="9">
    <source>
        <dbReference type="ARBA" id="ARBA00023026"/>
    </source>
</evidence>
<keyword evidence="7 14" id="KW-0378">Hydrolase</keyword>
<keyword evidence="6" id="KW-0147">Chitin-binding</keyword>
<evidence type="ECO:0000256" key="13">
    <source>
        <dbReference type="ARBA" id="ARBA00044955"/>
    </source>
</evidence>
<accession>A0A7S9KTJ3</accession>
<dbReference type="CDD" id="cd00035">
    <property type="entry name" value="ChtBD1"/>
    <property type="match status" value="1"/>
</dbReference>
<reference evidence="19 20" key="1">
    <citation type="journal article" date="2018" name="PLoS Genet.">
        <title>Repeat elements organise 3D genome structure and mediate transcription in the filamentous fungus Epichloe festucae.</title>
        <authorList>
            <person name="Winter D.J."/>
            <person name="Ganley A.R.D."/>
            <person name="Young C.A."/>
            <person name="Liachko I."/>
            <person name="Schardl C.L."/>
            <person name="Dupont P.Y."/>
            <person name="Berry D."/>
            <person name="Ram A."/>
            <person name="Scott B."/>
            <person name="Cox M.P."/>
        </authorList>
    </citation>
    <scope>NUCLEOTIDE SEQUENCE [LARGE SCALE GENOMIC DNA]</scope>
    <source>
        <strain evidence="19 20">Fl1</strain>
    </source>
</reference>
<dbReference type="InterPro" id="IPR053214">
    <property type="entry name" value="LysM12-like"/>
</dbReference>
<dbReference type="SMART" id="SM00636">
    <property type="entry name" value="Glyco_18"/>
    <property type="match status" value="1"/>
</dbReference>
<dbReference type="GO" id="GO:0006032">
    <property type="term" value="P:chitin catabolic process"/>
    <property type="evidence" value="ECO:0007669"/>
    <property type="project" value="UniProtKB-KW"/>
</dbReference>
<evidence type="ECO:0000256" key="10">
    <source>
        <dbReference type="ARBA" id="ARBA00023277"/>
    </source>
</evidence>
<name>A0A7S9KTJ3_EPIFF</name>
<comment type="similarity">
    <text evidence="13">Belongs to the secreted LysM effector family.</text>
</comment>
<dbReference type="InterPro" id="IPR017853">
    <property type="entry name" value="GH"/>
</dbReference>
<dbReference type="CDD" id="cd00118">
    <property type="entry name" value="LysM"/>
    <property type="match status" value="2"/>
</dbReference>
<evidence type="ECO:0000256" key="3">
    <source>
        <dbReference type="ARBA" id="ARBA00008682"/>
    </source>
</evidence>
<dbReference type="Pfam" id="PF01476">
    <property type="entry name" value="LysM"/>
    <property type="match status" value="2"/>
</dbReference>
<protein>
    <recommendedName>
        <fullName evidence="4">chitinase</fullName>
        <ecNumber evidence="4">3.2.1.14</ecNumber>
    </recommendedName>
</protein>
<evidence type="ECO:0000256" key="12">
    <source>
        <dbReference type="ARBA" id="ARBA00023326"/>
    </source>
</evidence>
<dbReference type="PROSITE" id="PS51910">
    <property type="entry name" value="GH18_2"/>
    <property type="match status" value="1"/>
</dbReference>
<dbReference type="SMART" id="SM00270">
    <property type="entry name" value="ChtBD1"/>
    <property type="match status" value="1"/>
</dbReference>
<feature type="domain" description="LysM" evidence="17">
    <location>
        <begin position="401"/>
        <end position="450"/>
    </location>
</feature>
<proteinExistence type="inferred from homology"/>
<keyword evidence="5" id="KW-0964">Secreted</keyword>
<dbReference type="SUPFAM" id="SSF51445">
    <property type="entry name" value="(Trans)glycosidases"/>
    <property type="match status" value="1"/>
</dbReference>
<keyword evidence="16" id="KW-0732">Signal</keyword>
<dbReference type="PANTHER" id="PTHR47700:SF2">
    <property type="entry name" value="CHITINASE"/>
    <property type="match status" value="1"/>
</dbReference>
<dbReference type="EMBL" id="CP031387">
    <property type="protein sequence ID" value="QPH01779.1"/>
    <property type="molecule type" value="Genomic_DNA"/>
</dbReference>
<dbReference type="PROSITE" id="PS01095">
    <property type="entry name" value="GH18_1"/>
    <property type="match status" value="1"/>
</dbReference>
<dbReference type="InterPro" id="IPR029070">
    <property type="entry name" value="Chitinase_insertion_sf"/>
</dbReference>
<evidence type="ECO:0000256" key="15">
    <source>
        <dbReference type="SAM" id="MobiDB-lite"/>
    </source>
</evidence>
<evidence type="ECO:0000256" key="7">
    <source>
        <dbReference type="ARBA" id="ARBA00022801"/>
    </source>
</evidence>
<dbReference type="InterPro" id="IPR001223">
    <property type="entry name" value="Glyco_hydro18_cat"/>
</dbReference>
<dbReference type="GO" id="GO:0000272">
    <property type="term" value="P:polysaccharide catabolic process"/>
    <property type="evidence" value="ECO:0007669"/>
    <property type="project" value="UniProtKB-KW"/>
</dbReference>
<comment type="catalytic activity">
    <reaction evidence="1">
        <text>Random endo-hydrolysis of N-acetyl-beta-D-glucosaminide (1-&gt;4)-beta-linkages in chitin and chitodextrins.</text>
        <dbReference type="EC" id="3.2.1.14"/>
    </reaction>
</comment>
<dbReference type="SUPFAM" id="SSF54106">
    <property type="entry name" value="LysM domain"/>
    <property type="match status" value="2"/>
</dbReference>
<feature type="signal peptide" evidence="16">
    <location>
        <begin position="1"/>
        <end position="19"/>
    </location>
</feature>
<keyword evidence="10" id="KW-0119">Carbohydrate metabolism</keyword>